<dbReference type="NCBIfam" id="NF009309">
    <property type="entry name" value="PRK12666.1"/>
    <property type="match status" value="1"/>
</dbReference>
<evidence type="ECO:0000256" key="6">
    <source>
        <dbReference type="ARBA" id="ARBA00023136"/>
    </source>
</evidence>
<dbReference type="EMBL" id="JACHGB010000003">
    <property type="protein sequence ID" value="MBB5271428.1"/>
    <property type="molecule type" value="Genomic_DNA"/>
</dbReference>
<dbReference type="PANTHER" id="PTHR42703:SF1">
    <property type="entry name" value="NA(+)_H(+) ANTIPORTER SUBUNIT D1"/>
    <property type="match status" value="1"/>
</dbReference>
<dbReference type="RefSeq" id="WP_221302709.1">
    <property type="nucleotide sequence ID" value="NZ_BAABEW010000001.1"/>
</dbReference>
<feature type="transmembrane region" description="Helical" evidence="8">
    <location>
        <begin position="406"/>
        <end position="426"/>
    </location>
</feature>
<accession>A0A7W8HGC4</accession>
<keyword evidence="5 8" id="KW-1133">Transmembrane helix</keyword>
<name>A0A7W8HGC4_9BURK</name>
<dbReference type="Pfam" id="PF00361">
    <property type="entry name" value="Proton_antipo_M"/>
    <property type="match status" value="1"/>
</dbReference>
<feature type="transmembrane region" description="Helical" evidence="8">
    <location>
        <begin position="502"/>
        <end position="520"/>
    </location>
</feature>
<feature type="transmembrane region" description="Helical" evidence="8">
    <location>
        <begin position="173"/>
        <end position="198"/>
    </location>
</feature>
<feature type="transmembrane region" description="Helical" evidence="8">
    <location>
        <begin position="463"/>
        <end position="482"/>
    </location>
</feature>
<feature type="transmembrane region" description="Helical" evidence="8">
    <location>
        <begin position="68"/>
        <end position="90"/>
    </location>
</feature>
<evidence type="ECO:0000256" key="7">
    <source>
        <dbReference type="RuleBase" id="RU000320"/>
    </source>
</evidence>
<proteinExistence type="inferred from homology"/>
<keyword evidence="3" id="KW-1003">Cell membrane</keyword>
<feature type="transmembrane region" description="Helical" evidence="8">
    <location>
        <begin position="249"/>
        <end position="272"/>
    </location>
</feature>
<evidence type="ECO:0000313" key="10">
    <source>
        <dbReference type="EMBL" id="MBB5271428.1"/>
    </source>
</evidence>
<feature type="domain" description="NADH:quinone oxidoreductase/Mrp antiporter transmembrane" evidence="9">
    <location>
        <begin position="142"/>
        <end position="367"/>
    </location>
</feature>
<comment type="similarity">
    <text evidence="2">Belongs to the CPA3 antiporters (TC 2.A.63) subunit D family.</text>
</comment>
<feature type="transmembrane region" description="Helical" evidence="8">
    <location>
        <begin position="136"/>
        <end position="161"/>
    </location>
</feature>
<feature type="transmembrane region" description="Helical" evidence="8">
    <location>
        <begin position="35"/>
        <end position="56"/>
    </location>
</feature>
<dbReference type="GO" id="GO:0005886">
    <property type="term" value="C:plasma membrane"/>
    <property type="evidence" value="ECO:0007669"/>
    <property type="project" value="UniProtKB-SubCell"/>
</dbReference>
<keyword evidence="11" id="KW-1185">Reference proteome</keyword>
<evidence type="ECO:0000256" key="1">
    <source>
        <dbReference type="ARBA" id="ARBA00004651"/>
    </source>
</evidence>
<comment type="caution">
    <text evidence="10">The sequence shown here is derived from an EMBL/GenBank/DDBJ whole genome shotgun (WGS) entry which is preliminary data.</text>
</comment>
<keyword evidence="4 7" id="KW-0812">Transmembrane</keyword>
<feature type="transmembrane region" description="Helical" evidence="8">
    <location>
        <begin position="97"/>
        <end position="116"/>
    </location>
</feature>
<dbReference type="InterPro" id="IPR050586">
    <property type="entry name" value="CPA3_Na-H_Antiporter_D"/>
</dbReference>
<evidence type="ECO:0000256" key="3">
    <source>
        <dbReference type="ARBA" id="ARBA00022475"/>
    </source>
</evidence>
<dbReference type="InterPro" id="IPR001750">
    <property type="entry name" value="ND/Mrp_TM"/>
</dbReference>
<dbReference type="Proteomes" id="UP000532440">
    <property type="component" value="Unassembled WGS sequence"/>
</dbReference>
<evidence type="ECO:0000313" key="11">
    <source>
        <dbReference type="Proteomes" id="UP000532440"/>
    </source>
</evidence>
<comment type="subcellular location">
    <subcellularLocation>
        <location evidence="1">Cell membrane</location>
        <topology evidence="1">Multi-pass membrane protein</topology>
    </subcellularLocation>
    <subcellularLocation>
        <location evidence="7">Membrane</location>
        <topology evidence="7">Multi-pass membrane protein</topology>
    </subcellularLocation>
</comment>
<evidence type="ECO:0000256" key="8">
    <source>
        <dbReference type="SAM" id="Phobius"/>
    </source>
</evidence>
<evidence type="ECO:0000259" key="9">
    <source>
        <dbReference type="Pfam" id="PF00361"/>
    </source>
</evidence>
<sequence>MMRWLDHLIVVPIVLPLLAGATMVLLSEHRRRTKFALSLGSALGLLAVSIALLRLADGRGADMAGATWIGGTGVYLASNWPAPFGIALAVDRLTAMMLLLTSILGLASLLFAHARWDRAGVHFHPLFQFLLMGLNGAFLTADLFNLFVFFEVMLAASYGLVLHGSGVARVRAGLHYIAVNLVASSLFLVGVSMIYAIVGTLNMAELAELLPGIPPEDRALLEAGMAILGVAFLIKSAMWPLNFWLRPAYGAASAPVAAVFSVMTKVGVYVILRLWLLLFAEGAGDSTGFGREWLLAGGMATLAVGTIGMLASQDLRRLASYSVIVSSGTLLAAIGFGSAGMVAGALYYLFSASLATAALFLLNELIERGRSFGASVLATTLEAFEAQGRLHADHDALPPEAEETGVVIPAAMAFLGLSFVCCALLITGLPPLSGFVAKFAMLSAVLAPAGIESTAQPSVDGAGWTMVTLLIVSGLAGAIALARIGIRTFWVPPVRQPPRLRLIEALPVGLLLVLTITMTIESGKVMRYLDATAAGLQEWTGYTRSVMTAAPVPGPGLLKGDTP</sequence>
<feature type="transmembrane region" description="Helical" evidence="8">
    <location>
        <begin position="318"/>
        <end position="339"/>
    </location>
</feature>
<feature type="transmembrane region" description="Helical" evidence="8">
    <location>
        <begin position="218"/>
        <end position="237"/>
    </location>
</feature>
<feature type="transmembrane region" description="Helical" evidence="8">
    <location>
        <begin position="6"/>
        <end position="26"/>
    </location>
</feature>
<evidence type="ECO:0000256" key="4">
    <source>
        <dbReference type="ARBA" id="ARBA00022692"/>
    </source>
</evidence>
<organism evidence="10 11">
    <name type="scientific">Quisquiliibacterium transsilvanicum</name>
    <dbReference type="NCBI Taxonomy" id="1549638"/>
    <lineage>
        <taxon>Bacteria</taxon>
        <taxon>Pseudomonadati</taxon>
        <taxon>Pseudomonadota</taxon>
        <taxon>Betaproteobacteria</taxon>
        <taxon>Burkholderiales</taxon>
        <taxon>Burkholderiaceae</taxon>
        <taxon>Quisquiliibacterium</taxon>
    </lineage>
</organism>
<feature type="transmembrane region" description="Helical" evidence="8">
    <location>
        <begin position="292"/>
        <end position="311"/>
    </location>
</feature>
<evidence type="ECO:0000256" key="5">
    <source>
        <dbReference type="ARBA" id="ARBA00022989"/>
    </source>
</evidence>
<protein>
    <submittedName>
        <fullName evidence="10">Multicomponent K+:H+ antiporter subunit D</fullName>
    </submittedName>
</protein>
<evidence type="ECO:0000256" key="2">
    <source>
        <dbReference type="ARBA" id="ARBA00005346"/>
    </source>
</evidence>
<feature type="transmembrane region" description="Helical" evidence="8">
    <location>
        <begin position="345"/>
        <end position="362"/>
    </location>
</feature>
<keyword evidence="6 8" id="KW-0472">Membrane</keyword>
<reference evidence="10 11" key="1">
    <citation type="submission" date="2020-08" db="EMBL/GenBank/DDBJ databases">
        <title>Genomic Encyclopedia of Type Strains, Phase IV (KMG-IV): sequencing the most valuable type-strain genomes for metagenomic binning, comparative biology and taxonomic classification.</title>
        <authorList>
            <person name="Goeker M."/>
        </authorList>
    </citation>
    <scope>NUCLEOTIDE SEQUENCE [LARGE SCALE GENOMIC DNA]</scope>
    <source>
        <strain evidence="10 11">DSM 29781</strain>
    </source>
</reference>
<dbReference type="AlphaFoldDB" id="A0A7W8HGC4"/>
<dbReference type="PANTHER" id="PTHR42703">
    <property type="entry name" value="NADH DEHYDROGENASE"/>
    <property type="match status" value="1"/>
</dbReference>
<gene>
    <name evidence="10" type="ORF">HNQ70_001438</name>
</gene>